<dbReference type="Gene3D" id="1.10.10.10">
    <property type="entry name" value="Winged helix-like DNA-binding domain superfamily/Winged helix DNA-binding domain"/>
    <property type="match status" value="1"/>
</dbReference>
<accession>A0A955L6K6</accession>
<dbReference type="InterPro" id="IPR036390">
    <property type="entry name" value="WH_DNA-bd_sf"/>
</dbReference>
<dbReference type="PANTHER" id="PTHR34293:SF1">
    <property type="entry name" value="HTH-TYPE TRANSCRIPTIONAL REGULATOR TRMBL2"/>
    <property type="match status" value="1"/>
</dbReference>
<name>A0A955L6K6_9BACT</name>
<evidence type="ECO:0000259" key="1">
    <source>
        <dbReference type="Pfam" id="PF01978"/>
    </source>
</evidence>
<reference evidence="2" key="2">
    <citation type="journal article" date="2021" name="Microbiome">
        <title>Successional dynamics and alternative stable states in a saline activated sludge microbial community over 9 years.</title>
        <authorList>
            <person name="Wang Y."/>
            <person name="Ye J."/>
            <person name="Ju F."/>
            <person name="Liu L."/>
            <person name="Boyd J.A."/>
            <person name="Deng Y."/>
            <person name="Parks D.H."/>
            <person name="Jiang X."/>
            <person name="Yin X."/>
            <person name="Woodcroft B.J."/>
            <person name="Tyson G.W."/>
            <person name="Hugenholtz P."/>
            <person name="Polz M.F."/>
            <person name="Zhang T."/>
        </authorList>
    </citation>
    <scope>NUCLEOTIDE SEQUENCE</scope>
    <source>
        <strain evidence="2">HKST-UBA14</strain>
    </source>
</reference>
<dbReference type="Proteomes" id="UP000783287">
    <property type="component" value="Unassembled WGS sequence"/>
</dbReference>
<feature type="domain" description="Transcription regulator TrmB N-terminal" evidence="1">
    <location>
        <begin position="10"/>
        <end position="74"/>
    </location>
</feature>
<reference evidence="2" key="1">
    <citation type="submission" date="2020-04" db="EMBL/GenBank/DDBJ databases">
        <authorList>
            <person name="Zhang T."/>
        </authorList>
    </citation>
    <scope>NUCLEOTIDE SEQUENCE</scope>
    <source>
        <strain evidence="2">HKST-UBA14</strain>
    </source>
</reference>
<sequence>MDLTKYFNLLGLREEHYKVYLANLEWGTTSITNIARKSGIPRTTIYLLIKDLLKLGLVTQSMKQGNKMYTPADPDYLVMLLEKQKLEIDNSISNLNANMNELKAMQTKKGKKPKVEYLEGSEGIMQAYERSLEAEEILIQCFTQDYKSVVSDKFFDSYFERFFSSDTKSKELLTLGDDEYCSKYGSSKNLQLMVPTPGSNETDMMIYGNTVIFVSFNKDNPYSLIIEDEDIANS</sequence>
<dbReference type="AlphaFoldDB" id="A0A955L6K6"/>
<dbReference type="InterPro" id="IPR051797">
    <property type="entry name" value="TrmB-like"/>
</dbReference>
<evidence type="ECO:0000313" key="3">
    <source>
        <dbReference type="Proteomes" id="UP000783287"/>
    </source>
</evidence>
<dbReference type="InterPro" id="IPR002831">
    <property type="entry name" value="Tscrpt_reg_TrmB_N"/>
</dbReference>
<protein>
    <submittedName>
        <fullName evidence="2">Helix-turn-helix domain-containing protein</fullName>
    </submittedName>
</protein>
<dbReference type="EMBL" id="JAGQLK010000149">
    <property type="protein sequence ID" value="MCA9383840.1"/>
    <property type="molecule type" value="Genomic_DNA"/>
</dbReference>
<gene>
    <name evidence="2" type="ORF">KC909_05760</name>
</gene>
<dbReference type="SUPFAM" id="SSF46785">
    <property type="entry name" value="Winged helix' DNA-binding domain"/>
    <property type="match status" value="1"/>
</dbReference>
<feature type="non-terminal residue" evidence="2">
    <location>
        <position position="234"/>
    </location>
</feature>
<organism evidence="2 3">
    <name type="scientific">Candidatus Dojkabacteria bacterium</name>
    <dbReference type="NCBI Taxonomy" id="2099670"/>
    <lineage>
        <taxon>Bacteria</taxon>
        <taxon>Candidatus Dojkabacteria</taxon>
    </lineage>
</organism>
<dbReference type="Pfam" id="PF01978">
    <property type="entry name" value="TrmB"/>
    <property type="match status" value="1"/>
</dbReference>
<dbReference type="InterPro" id="IPR036388">
    <property type="entry name" value="WH-like_DNA-bd_sf"/>
</dbReference>
<comment type="caution">
    <text evidence="2">The sequence shown here is derived from an EMBL/GenBank/DDBJ whole genome shotgun (WGS) entry which is preliminary data.</text>
</comment>
<proteinExistence type="predicted"/>
<evidence type="ECO:0000313" key="2">
    <source>
        <dbReference type="EMBL" id="MCA9383840.1"/>
    </source>
</evidence>
<dbReference type="PANTHER" id="PTHR34293">
    <property type="entry name" value="HTH-TYPE TRANSCRIPTIONAL REGULATOR TRMBL2"/>
    <property type="match status" value="1"/>
</dbReference>